<proteinExistence type="predicted"/>
<reference evidence="1" key="1">
    <citation type="submission" date="2021-06" db="EMBL/GenBank/DDBJ databases">
        <authorList>
            <person name="Kallberg Y."/>
            <person name="Tangrot J."/>
            <person name="Rosling A."/>
        </authorList>
    </citation>
    <scope>NUCLEOTIDE SEQUENCE</scope>
    <source>
        <strain evidence="1">IL203A</strain>
    </source>
</reference>
<dbReference type="Proteomes" id="UP000789702">
    <property type="component" value="Unassembled WGS sequence"/>
</dbReference>
<accession>A0ACA9MI14</accession>
<name>A0ACA9MI14_9GLOM</name>
<protein>
    <submittedName>
        <fullName evidence="1">17112_t:CDS:1</fullName>
    </submittedName>
</protein>
<comment type="caution">
    <text evidence="1">The sequence shown here is derived from an EMBL/GenBank/DDBJ whole genome shotgun (WGS) entry which is preliminary data.</text>
</comment>
<evidence type="ECO:0000313" key="1">
    <source>
        <dbReference type="EMBL" id="CAG8579714.1"/>
    </source>
</evidence>
<organism evidence="1 2">
    <name type="scientific">Dentiscutata heterogama</name>
    <dbReference type="NCBI Taxonomy" id="1316150"/>
    <lineage>
        <taxon>Eukaryota</taxon>
        <taxon>Fungi</taxon>
        <taxon>Fungi incertae sedis</taxon>
        <taxon>Mucoromycota</taxon>
        <taxon>Glomeromycotina</taxon>
        <taxon>Glomeromycetes</taxon>
        <taxon>Diversisporales</taxon>
        <taxon>Gigasporaceae</taxon>
        <taxon>Dentiscutata</taxon>
    </lineage>
</organism>
<evidence type="ECO:0000313" key="2">
    <source>
        <dbReference type="Proteomes" id="UP000789702"/>
    </source>
</evidence>
<dbReference type="EMBL" id="CAJVPU010008070">
    <property type="protein sequence ID" value="CAG8579714.1"/>
    <property type="molecule type" value="Genomic_DNA"/>
</dbReference>
<keyword evidence="2" id="KW-1185">Reference proteome</keyword>
<feature type="non-terminal residue" evidence="1">
    <location>
        <position position="65"/>
    </location>
</feature>
<sequence length="65" mass="7404">MRENILISFERQNSQWTSASMINPNPMNCLDLLSNSLLPRLDSDFHRVTLGKFSELPSFSSAQFA</sequence>
<gene>
    <name evidence="1" type="ORF">DHETER_LOCUS6415</name>
</gene>